<dbReference type="PANTHER" id="PTHR42781:SF4">
    <property type="entry name" value="SPERMIDINE_PUTRESCINE IMPORT ATP-BINDING PROTEIN POTA"/>
    <property type="match status" value="1"/>
</dbReference>
<keyword evidence="1" id="KW-0813">Transport</keyword>
<reference evidence="6" key="1">
    <citation type="submission" date="2021-01" db="EMBL/GenBank/DDBJ databases">
        <title>Whole genome shotgun sequence of Planosporangium mesophilum NBRC 109066.</title>
        <authorList>
            <person name="Komaki H."/>
            <person name="Tamura T."/>
        </authorList>
    </citation>
    <scope>NUCLEOTIDE SEQUENCE</scope>
    <source>
        <strain evidence="6">NBRC 109066</strain>
    </source>
</reference>
<dbReference type="GO" id="GO:0016887">
    <property type="term" value="F:ATP hydrolysis activity"/>
    <property type="evidence" value="ECO:0007669"/>
    <property type="project" value="InterPro"/>
</dbReference>
<gene>
    <name evidence="6" type="ORF">Pme01_48570</name>
</gene>
<dbReference type="Pfam" id="PF08402">
    <property type="entry name" value="TOBE_2"/>
    <property type="match status" value="1"/>
</dbReference>
<dbReference type="InterPro" id="IPR017871">
    <property type="entry name" value="ABC_transporter-like_CS"/>
</dbReference>
<keyword evidence="3 6" id="KW-0067">ATP-binding</keyword>
<dbReference type="GO" id="GO:0005524">
    <property type="term" value="F:ATP binding"/>
    <property type="evidence" value="ECO:0007669"/>
    <property type="project" value="UniProtKB-KW"/>
</dbReference>
<dbReference type="InterPro" id="IPR027417">
    <property type="entry name" value="P-loop_NTPase"/>
</dbReference>
<feature type="domain" description="ABC transporter" evidence="5">
    <location>
        <begin position="20"/>
        <end position="250"/>
    </location>
</feature>
<name>A0A8J3TPZ8_9ACTN</name>
<dbReference type="PROSITE" id="PS00211">
    <property type="entry name" value="ABC_TRANSPORTER_1"/>
    <property type="match status" value="1"/>
</dbReference>
<organism evidence="6 7">
    <name type="scientific">Planosporangium mesophilum</name>
    <dbReference type="NCBI Taxonomy" id="689768"/>
    <lineage>
        <taxon>Bacteria</taxon>
        <taxon>Bacillati</taxon>
        <taxon>Actinomycetota</taxon>
        <taxon>Actinomycetes</taxon>
        <taxon>Micromonosporales</taxon>
        <taxon>Micromonosporaceae</taxon>
        <taxon>Planosporangium</taxon>
    </lineage>
</organism>
<dbReference type="EMBL" id="BOON01000049">
    <property type="protein sequence ID" value="GII25260.1"/>
    <property type="molecule type" value="Genomic_DNA"/>
</dbReference>
<evidence type="ECO:0000313" key="7">
    <source>
        <dbReference type="Proteomes" id="UP000599074"/>
    </source>
</evidence>
<comment type="caution">
    <text evidence="6">The sequence shown here is derived from an EMBL/GenBank/DDBJ whole genome shotgun (WGS) entry which is preliminary data.</text>
</comment>
<dbReference type="FunFam" id="3.40.50.300:FF:000425">
    <property type="entry name" value="Probable ABC transporter, ATP-binding subunit"/>
    <property type="match status" value="1"/>
</dbReference>
<dbReference type="InterPro" id="IPR008995">
    <property type="entry name" value="Mo/tungstate-bd_C_term_dom"/>
</dbReference>
<dbReference type="SUPFAM" id="SSF50331">
    <property type="entry name" value="MOP-like"/>
    <property type="match status" value="1"/>
</dbReference>
<evidence type="ECO:0000256" key="3">
    <source>
        <dbReference type="ARBA" id="ARBA00022840"/>
    </source>
</evidence>
<proteinExistence type="predicted"/>
<dbReference type="GO" id="GO:0015418">
    <property type="term" value="F:ABC-type quaternary ammonium compound transporting activity"/>
    <property type="evidence" value="ECO:0007669"/>
    <property type="project" value="UniProtKB-EC"/>
</dbReference>
<dbReference type="InterPro" id="IPR050093">
    <property type="entry name" value="ABC_SmlMolc_Importer"/>
</dbReference>
<dbReference type="Pfam" id="PF00005">
    <property type="entry name" value="ABC_tran"/>
    <property type="match status" value="1"/>
</dbReference>
<dbReference type="InterPro" id="IPR003439">
    <property type="entry name" value="ABC_transporter-like_ATP-bd"/>
</dbReference>
<dbReference type="SUPFAM" id="SSF52540">
    <property type="entry name" value="P-loop containing nucleoside triphosphate hydrolases"/>
    <property type="match status" value="1"/>
</dbReference>
<dbReference type="AlphaFoldDB" id="A0A8J3TPZ8"/>
<dbReference type="Gene3D" id="2.40.50.100">
    <property type="match status" value="1"/>
</dbReference>
<dbReference type="PROSITE" id="PS50893">
    <property type="entry name" value="ABC_TRANSPORTER_2"/>
    <property type="match status" value="1"/>
</dbReference>
<evidence type="ECO:0000256" key="1">
    <source>
        <dbReference type="ARBA" id="ARBA00022448"/>
    </source>
</evidence>
<dbReference type="Gene3D" id="3.40.50.300">
    <property type="entry name" value="P-loop containing nucleotide triphosphate hydrolases"/>
    <property type="match status" value="1"/>
</dbReference>
<evidence type="ECO:0000256" key="2">
    <source>
        <dbReference type="ARBA" id="ARBA00022741"/>
    </source>
</evidence>
<sequence length="360" mass="38196">MTGSIEMAATARGDQRGVAVRLDGLRRRFGAVQALDGLDLDLAPGELVALLGPSGCGKTTALRVLAGLEETDSGRVLVDGRDITTTPANRRDMGMVFQAYSLFPHLTAQENVEFGLRLRKRAAGERRRRAAEMLELVGIGAHAGRYPHQLSGGQQQRVALARALAIEPQVLLLDEPLSALDAKVRVQLRDEIRRIQVEVGTTTLFVTHDQEEALAVADRVGVMRDGRLEQVGPPADIYLRPATPFVADFVGLSNRLPGRVVTGAVEVLGSRLPLVDPVGAPKDAADVTALVRPEAVDVAADPDGTGRVLAVSFLGPTSRVTVELPDDVLVVAQVASARLAELASGTAVRVELHPVPTALA</sequence>
<keyword evidence="2" id="KW-0547">Nucleotide-binding</keyword>
<dbReference type="RefSeq" id="WP_239088427.1">
    <property type="nucleotide sequence ID" value="NZ_BOON01000049.1"/>
</dbReference>
<dbReference type="InterPro" id="IPR013611">
    <property type="entry name" value="Transp-assoc_OB_typ2"/>
</dbReference>
<protein>
    <recommendedName>
        <fullName evidence="4">ABC-type quaternary amine transporter</fullName>
        <ecNumber evidence="4">7.6.2.9</ecNumber>
    </recommendedName>
</protein>
<dbReference type="GO" id="GO:0043190">
    <property type="term" value="C:ATP-binding cassette (ABC) transporter complex"/>
    <property type="evidence" value="ECO:0007669"/>
    <property type="project" value="InterPro"/>
</dbReference>
<dbReference type="InterPro" id="IPR003593">
    <property type="entry name" value="AAA+_ATPase"/>
</dbReference>
<dbReference type="PANTHER" id="PTHR42781">
    <property type="entry name" value="SPERMIDINE/PUTRESCINE IMPORT ATP-BINDING PROTEIN POTA"/>
    <property type="match status" value="1"/>
</dbReference>
<accession>A0A8J3TPZ8</accession>
<evidence type="ECO:0000313" key="6">
    <source>
        <dbReference type="EMBL" id="GII25260.1"/>
    </source>
</evidence>
<dbReference type="EC" id="7.6.2.9" evidence="4"/>
<dbReference type="Proteomes" id="UP000599074">
    <property type="component" value="Unassembled WGS sequence"/>
</dbReference>
<keyword evidence="7" id="KW-1185">Reference proteome</keyword>
<dbReference type="SMART" id="SM00382">
    <property type="entry name" value="AAA"/>
    <property type="match status" value="1"/>
</dbReference>
<evidence type="ECO:0000256" key="4">
    <source>
        <dbReference type="ARBA" id="ARBA00066388"/>
    </source>
</evidence>
<evidence type="ECO:0000259" key="5">
    <source>
        <dbReference type="PROSITE" id="PS50893"/>
    </source>
</evidence>